<comment type="caution">
    <text evidence="3">The sequence shown here is derived from an EMBL/GenBank/DDBJ whole genome shotgun (WGS) entry which is preliminary data.</text>
</comment>
<reference evidence="4" key="1">
    <citation type="journal article" date="2015" name="PLoS Genet.">
        <title>The dynamic genome and transcriptome of the human fungal pathogen Blastomyces and close relative Emmonsia.</title>
        <authorList>
            <person name="Munoz J.F."/>
            <person name="Gauthier G.M."/>
            <person name="Desjardins C.A."/>
            <person name="Gallo J.E."/>
            <person name="Holder J."/>
            <person name="Sullivan T.D."/>
            <person name="Marty A.J."/>
            <person name="Carmen J.C."/>
            <person name="Chen Z."/>
            <person name="Ding L."/>
            <person name="Gujja S."/>
            <person name="Magrini V."/>
            <person name="Misas E."/>
            <person name="Mitreva M."/>
            <person name="Priest M."/>
            <person name="Saif S."/>
            <person name="Whiston E.A."/>
            <person name="Young S."/>
            <person name="Zeng Q."/>
            <person name="Goldman W.E."/>
            <person name="Mardis E.R."/>
            <person name="Taylor J.W."/>
            <person name="McEwen J.G."/>
            <person name="Clay O.K."/>
            <person name="Klein B.S."/>
            <person name="Cuomo C.A."/>
        </authorList>
    </citation>
    <scope>NUCLEOTIDE SEQUENCE [LARGE SCALE GENOMIC DNA]</scope>
    <source>
        <strain evidence="4">UAMH 139</strain>
    </source>
</reference>
<evidence type="ECO:0000256" key="1">
    <source>
        <dbReference type="SAM" id="Coils"/>
    </source>
</evidence>
<feature type="compositionally biased region" description="Polar residues" evidence="2">
    <location>
        <begin position="152"/>
        <end position="163"/>
    </location>
</feature>
<dbReference type="Proteomes" id="UP000053573">
    <property type="component" value="Unassembled WGS sequence"/>
</dbReference>
<evidence type="ECO:0000313" key="3">
    <source>
        <dbReference type="EMBL" id="KLJ05411.1"/>
    </source>
</evidence>
<accession>A0A0H1B851</accession>
<sequence length="163" mass="17866">MDTSGQYKQHSSLLPKPAGMQNLPEGLLEAVQKAAKITPLEAKLSTRDQILNKIEELCMQWQNKAENKQQLAYAAQLASTTTGFTDTMAALNTEKNNQVASLQQEIEHLRREAAAPTLEIPPQSHTASSEAYTPAETVPHNGNPHRGYIKPSNLSEPLSFSSD</sequence>
<dbReference type="EMBL" id="LDEV01003648">
    <property type="protein sequence ID" value="KLJ05411.1"/>
    <property type="molecule type" value="Genomic_DNA"/>
</dbReference>
<organism evidence="3 4">
    <name type="scientific">Blastomyces silverae</name>
    <dbReference type="NCBI Taxonomy" id="2060906"/>
    <lineage>
        <taxon>Eukaryota</taxon>
        <taxon>Fungi</taxon>
        <taxon>Dikarya</taxon>
        <taxon>Ascomycota</taxon>
        <taxon>Pezizomycotina</taxon>
        <taxon>Eurotiomycetes</taxon>
        <taxon>Eurotiomycetidae</taxon>
        <taxon>Onygenales</taxon>
        <taxon>Ajellomycetaceae</taxon>
        <taxon>Blastomyces</taxon>
    </lineage>
</organism>
<evidence type="ECO:0000313" key="4">
    <source>
        <dbReference type="Proteomes" id="UP000053573"/>
    </source>
</evidence>
<dbReference type="AlphaFoldDB" id="A0A0H1B851"/>
<name>A0A0H1B851_9EURO</name>
<feature type="region of interest" description="Disordered" evidence="2">
    <location>
        <begin position="115"/>
        <end position="163"/>
    </location>
</feature>
<keyword evidence="1" id="KW-0175">Coiled coil</keyword>
<feature type="region of interest" description="Disordered" evidence="2">
    <location>
        <begin position="1"/>
        <end position="20"/>
    </location>
</feature>
<keyword evidence="4" id="KW-1185">Reference proteome</keyword>
<dbReference type="OrthoDB" id="4190532at2759"/>
<feature type="compositionally biased region" description="Polar residues" evidence="2">
    <location>
        <begin position="1"/>
        <end position="12"/>
    </location>
</feature>
<gene>
    <name evidence="3" type="ORF">EMPG_11105</name>
</gene>
<proteinExistence type="predicted"/>
<evidence type="ECO:0000256" key="2">
    <source>
        <dbReference type="SAM" id="MobiDB-lite"/>
    </source>
</evidence>
<protein>
    <submittedName>
        <fullName evidence="3">Uncharacterized protein</fullName>
    </submittedName>
</protein>
<feature type="coiled-coil region" evidence="1">
    <location>
        <begin position="51"/>
        <end position="112"/>
    </location>
</feature>